<dbReference type="InterPro" id="IPR052852">
    <property type="entry name" value="SSU_Processome_Comp"/>
</dbReference>
<protein>
    <submittedName>
        <fullName evidence="2">Uncharacterized protein</fullName>
    </submittedName>
</protein>
<dbReference type="AlphaFoldDB" id="A0A2M3ZCF1"/>
<feature type="compositionally biased region" description="Acidic residues" evidence="1">
    <location>
        <begin position="55"/>
        <end position="67"/>
    </location>
</feature>
<feature type="compositionally biased region" description="Basic and acidic residues" evidence="1">
    <location>
        <begin position="137"/>
        <end position="148"/>
    </location>
</feature>
<dbReference type="PANTHER" id="PTHR28366">
    <property type="entry name" value="CHROMOSOME 1 OPEN READING FRAME 131"/>
    <property type="match status" value="1"/>
</dbReference>
<feature type="region of interest" description="Disordered" evidence="1">
    <location>
        <begin position="137"/>
        <end position="197"/>
    </location>
</feature>
<proteinExistence type="predicted"/>
<dbReference type="PANTHER" id="PTHR28366:SF1">
    <property type="entry name" value="CHROMOSOME 1 OPEN READING FRAME 131"/>
    <property type="match status" value="1"/>
</dbReference>
<reference evidence="2" key="1">
    <citation type="submission" date="2018-01" db="EMBL/GenBank/DDBJ databases">
        <title>An insight into the sialome of Amazonian anophelines.</title>
        <authorList>
            <person name="Ribeiro J.M."/>
            <person name="Scarpassa V."/>
            <person name="Calvo E."/>
        </authorList>
    </citation>
    <scope>NUCLEOTIDE SEQUENCE</scope>
    <source>
        <tissue evidence="2">Salivary glands</tissue>
    </source>
</reference>
<evidence type="ECO:0000256" key="1">
    <source>
        <dbReference type="SAM" id="MobiDB-lite"/>
    </source>
</evidence>
<name>A0A2M3ZCF1_9DIPT</name>
<sequence>MDTAFVPIQTKASAVLKEKAEFAVTVFEPKKAALKRKQIVRPRPPPVEDRKSSDNEEDDEDDIDDIFSDAPRRKPKQKADPTQFDLAKARKDVINFGISGFGKEDKQQASVALAIKLGAKPPKRKHRNYREILEEKKAAQSKEEDVAAKRRAGQMNFGAVQSYQKHQQRKRDRERNPGAIMKHYGKARPRIGGKRKG</sequence>
<dbReference type="InterPro" id="IPR027973">
    <property type="entry name" value="FSAF1-like"/>
</dbReference>
<feature type="region of interest" description="Disordered" evidence="1">
    <location>
        <begin position="34"/>
        <end position="86"/>
    </location>
</feature>
<accession>A0A2M3ZCF1</accession>
<evidence type="ECO:0000313" key="2">
    <source>
        <dbReference type="EMBL" id="MBW26224.1"/>
    </source>
</evidence>
<dbReference type="EMBL" id="GGFM01005473">
    <property type="protein sequence ID" value="MBW26224.1"/>
    <property type="molecule type" value="Transcribed_RNA"/>
</dbReference>
<feature type="compositionally biased region" description="Basic residues" evidence="1">
    <location>
        <begin position="183"/>
        <end position="197"/>
    </location>
</feature>
<dbReference type="Pfam" id="PF15375">
    <property type="entry name" value="FSAF1"/>
    <property type="match status" value="1"/>
</dbReference>
<organism evidence="2">
    <name type="scientific">Anopheles braziliensis</name>
    <dbReference type="NCBI Taxonomy" id="58242"/>
    <lineage>
        <taxon>Eukaryota</taxon>
        <taxon>Metazoa</taxon>
        <taxon>Ecdysozoa</taxon>
        <taxon>Arthropoda</taxon>
        <taxon>Hexapoda</taxon>
        <taxon>Insecta</taxon>
        <taxon>Pterygota</taxon>
        <taxon>Neoptera</taxon>
        <taxon>Endopterygota</taxon>
        <taxon>Diptera</taxon>
        <taxon>Nematocera</taxon>
        <taxon>Culicoidea</taxon>
        <taxon>Culicidae</taxon>
        <taxon>Anophelinae</taxon>
        <taxon>Anopheles</taxon>
    </lineage>
</organism>